<evidence type="ECO:0000313" key="4">
    <source>
        <dbReference type="EMBL" id="PIE62726.1"/>
    </source>
</evidence>
<dbReference type="SUPFAM" id="SSF109604">
    <property type="entry name" value="HD-domain/PDEase-like"/>
    <property type="match status" value="1"/>
</dbReference>
<feature type="region of interest" description="Disordered" evidence="1">
    <location>
        <begin position="748"/>
        <end position="801"/>
    </location>
</feature>
<dbReference type="Gene3D" id="1.10.3210.10">
    <property type="entry name" value="Hypothetical protein af1432"/>
    <property type="match status" value="1"/>
</dbReference>
<gene>
    <name evidence="4" type="ORF">CSA25_03840</name>
</gene>
<evidence type="ECO:0000259" key="3">
    <source>
        <dbReference type="PROSITE" id="PS50042"/>
    </source>
</evidence>
<feature type="transmembrane region" description="Helical" evidence="2">
    <location>
        <begin position="461"/>
        <end position="482"/>
    </location>
</feature>
<evidence type="ECO:0000256" key="2">
    <source>
        <dbReference type="SAM" id="Phobius"/>
    </source>
</evidence>
<feature type="transmembrane region" description="Helical" evidence="2">
    <location>
        <begin position="22"/>
        <end position="41"/>
    </location>
</feature>
<dbReference type="PROSITE" id="PS50042">
    <property type="entry name" value="CNMP_BINDING_3"/>
    <property type="match status" value="1"/>
</dbReference>
<dbReference type="EMBL" id="PDTI01000032">
    <property type="protein sequence ID" value="PIE62726.1"/>
    <property type="molecule type" value="Genomic_DNA"/>
</dbReference>
<feature type="transmembrane region" description="Helical" evidence="2">
    <location>
        <begin position="359"/>
        <end position="378"/>
    </location>
</feature>
<feature type="compositionally biased region" description="Basic and acidic residues" evidence="1">
    <location>
        <begin position="748"/>
        <end position="783"/>
    </location>
</feature>
<dbReference type="SMART" id="SM00471">
    <property type="entry name" value="HDc"/>
    <property type="match status" value="1"/>
</dbReference>
<dbReference type="InterPro" id="IPR003607">
    <property type="entry name" value="HD/PDEase_dom"/>
</dbReference>
<keyword evidence="2" id="KW-0472">Membrane</keyword>
<feature type="transmembrane region" description="Helical" evidence="2">
    <location>
        <begin position="416"/>
        <end position="449"/>
    </location>
</feature>
<keyword evidence="2" id="KW-0812">Transmembrane</keyword>
<dbReference type="InterPro" id="IPR011624">
    <property type="entry name" value="Metal-dep_PHydrolase_7TM_extra"/>
</dbReference>
<dbReference type="Pfam" id="PF07698">
    <property type="entry name" value="7TM-7TMR_HD"/>
    <property type="match status" value="1"/>
</dbReference>
<feature type="transmembrane region" description="Helical" evidence="2">
    <location>
        <begin position="317"/>
        <end position="339"/>
    </location>
</feature>
<dbReference type="InterPro" id="IPR000595">
    <property type="entry name" value="cNMP-bd_dom"/>
</dbReference>
<evidence type="ECO:0000256" key="1">
    <source>
        <dbReference type="SAM" id="MobiDB-lite"/>
    </source>
</evidence>
<keyword evidence="4" id="KW-0378">Hydrolase</keyword>
<feature type="transmembrane region" description="Helical" evidence="2">
    <location>
        <begin position="390"/>
        <end position="410"/>
    </location>
</feature>
<dbReference type="CDD" id="cd00077">
    <property type="entry name" value="HDc"/>
    <property type="match status" value="1"/>
</dbReference>
<feature type="transmembrane region" description="Helical" evidence="2">
    <location>
        <begin position="494"/>
        <end position="519"/>
    </location>
</feature>
<proteinExistence type="predicted"/>
<reference evidence="4 5" key="1">
    <citation type="submission" date="2017-10" db="EMBL/GenBank/DDBJ databases">
        <title>Novel microbial diversity and functional potential in the marine mammal oral microbiome.</title>
        <authorList>
            <person name="Dudek N.K."/>
            <person name="Sun C.L."/>
            <person name="Burstein D."/>
            <person name="Kantor R.S."/>
            <person name="Aliaga Goltsman D.S."/>
            <person name="Bik E.M."/>
            <person name="Thomas B.C."/>
            <person name="Banfield J.F."/>
            <person name="Relman D.A."/>
        </authorList>
    </citation>
    <scope>NUCLEOTIDE SEQUENCE [LARGE SCALE GENOMIC DNA]</scope>
    <source>
        <strain evidence="4">DOLJORAL78_47_202</strain>
    </source>
</reference>
<dbReference type="InterPro" id="IPR052722">
    <property type="entry name" value="PgpH_phosphodiesterase"/>
</dbReference>
<protein>
    <submittedName>
        <fullName evidence="4">HD family phosphohydrolase</fullName>
    </submittedName>
</protein>
<dbReference type="NCBIfam" id="TIGR00277">
    <property type="entry name" value="HDIG"/>
    <property type="match status" value="1"/>
</dbReference>
<dbReference type="InterPro" id="IPR006674">
    <property type="entry name" value="HD_domain"/>
</dbReference>
<feature type="domain" description="Cyclic nucleotide-binding" evidence="3">
    <location>
        <begin position="261"/>
        <end position="345"/>
    </location>
</feature>
<sequence length="801" mass="89558">MKKANNQGWCKQSVQVLSSTPYLPSVLFLLVVGLFVLAQTFDHTTESYIYKIGDVASRDIKAPKDFFIEDKATNLAKMDYVKTSIRTVYDFDANLLKNITDNIISAMRFGRRMFQPQDNALVYVPPEFLGPTFSMALASKPEFEKKLGIEISKGAFQLLFNEKFSEEITGHLTAIIGTILTNGVVSNKEVLLTEEEKGITLRTIQSHKERIIANLNVFYGPDQAKTMVRVVGLPILKSVNYSLANLIVDICQRLLRPNITLNKNETEKRISQAQARIKPTLYQIKAGEMIIREGERVDELKLVKLNALNEQVEDKDVIMTITGICMFASLLLFVVYFLYLKNHPKLGRDINKHMTFLTLGLLLYIGVTQLAVYIAHASNPEISGKIASSAIYMVVPLPAAAMITCIFLGFDIALYFSLVLCSLCTISFGCEFQVFLFFFLSSITAAYWIKERSERHHFIVAGFKLALFNACLAIALGFFMPAQVLPWGVLLKQMTMAVGGGIFAAILTVGFTPLIEVLFNYTTAAKLLEFSNLDQPLIKRLMIEAPGTYNHSVIVATLAEAAASAINADSLKAKVMGYYHDIGKLDKTMYFIENQADGRNRHDKLSPSMSALILIGHVKKGVEIAKKHKLGNEIVEGIIQHHGTSLIKYFYNKSVNAGNENINEEDFRYPGPKPQTREAGIVMLADVAEAATRALERPTPSRIQGRVKGLINDIFADGQLEECEMTLKDLHQIAKSFNTILTSIHHSRIEYPDKPQDKRQDKKQDNKNGKPKDTDRQPPKGEPADALPVQKDRTDLKRLGL</sequence>
<dbReference type="PANTHER" id="PTHR36442:SF1">
    <property type="entry name" value="CYCLIC-DI-AMP PHOSPHODIESTERASE PGPH"/>
    <property type="match status" value="1"/>
</dbReference>
<dbReference type="PANTHER" id="PTHR36442">
    <property type="entry name" value="CYCLIC-DI-AMP PHOSPHODIESTERASE PGPH"/>
    <property type="match status" value="1"/>
</dbReference>
<dbReference type="InterPro" id="IPR011621">
    <property type="entry name" value="Metal-dep_PHydrolase_7TM_intra"/>
</dbReference>
<comment type="caution">
    <text evidence="4">The sequence shown here is derived from an EMBL/GenBank/DDBJ whole genome shotgun (WGS) entry which is preliminary data.</text>
</comment>
<dbReference type="GO" id="GO:0016787">
    <property type="term" value="F:hydrolase activity"/>
    <property type="evidence" value="ECO:0007669"/>
    <property type="project" value="UniProtKB-KW"/>
</dbReference>
<organism evidence="4 5">
    <name type="scientific">Desulfobacter postgatei</name>
    <dbReference type="NCBI Taxonomy" id="2293"/>
    <lineage>
        <taxon>Bacteria</taxon>
        <taxon>Pseudomonadati</taxon>
        <taxon>Thermodesulfobacteriota</taxon>
        <taxon>Desulfobacteria</taxon>
        <taxon>Desulfobacterales</taxon>
        <taxon>Desulfobacteraceae</taxon>
        <taxon>Desulfobacter</taxon>
    </lineage>
</organism>
<dbReference type="InterPro" id="IPR006675">
    <property type="entry name" value="HDIG_dom"/>
</dbReference>
<accession>A0A2G6MS06</accession>
<dbReference type="Proteomes" id="UP000231203">
    <property type="component" value="Unassembled WGS sequence"/>
</dbReference>
<evidence type="ECO:0000313" key="5">
    <source>
        <dbReference type="Proteomes" id="UP000231203"/>
    </source>
</evidence>
<feature type="compositionally biased region" description="Basic and acidic residues" evidence="1">
    <location>
        <begin position="790"/>
        <end position="801"/>
    </location>
</feature>
<dbReference type="Pfam" id="PF01966">
    <property type="entry name" value="HD"/>
    <property type="match status" value="1"/>
</dbReference>
<dbReference type="AlphaFoldDB" id="A0A2G6MS06"/>
<dbReference type="Pfam" id="PF07697">
    <property type="entry name" value="7TMR-HDED"/>
    <property type="match status" value="1"/>
</dbReference>
<keyword evidence="2" id="KW-1133">Transmembrane helix</keyword>
<name>A0A2G6MS06_9BACT</name>